<feature type="region of interest" description="Disordered" evidence="1">
    <location>
        <begin position="354"/>
        <end position="376"/>
    </location>
</feature>
<feature type="compositionally biased region" description="Polar residues" evidence="1">
    <location>
        <begin position="444"/>
        <end position="455"/>
    </location>
</feature>
<feature type="region of interest" description="Disordered" evidence="1">
    <location>
        <begin position="444"/>
        <end position="473"/>
    </location>
</feature>
<name>F9WLH2_TRYVY</name>
<dbReference type="VEuPathDB" id="TriTrypDB:TvY486_0010420"/>
<gene>
    <name evidence="2" type="ORF">TvY486_0010420</name>
</gene>
<reference evidence="2 3" key="1">
    <citation type="journal article" date="2012" name="Proc. Natl. Acad. Sci. U.S.A.">
        <title>Antigenic diversity is generated by distinct evolutionary mechanisms in African trypanosome species.</title>
        <authorList>
            <person name="Jackson A.P."/>
            <person name="Berry A."/>
            <person name="Aslett M."/>
            <person name="Allison H.C."/>
            <person name="Burton P."/>
            <person name="Vavrova-Anderson J."/>
            <person name="Brown R."/>
            <person name="Browne H."/>
            <person name="Corton N."/>
            <person name="Hauser H."/>
            <person name="Gamble J."/>
            <person name="Gilderthorp R."/>
            <person name="Marcello L."/>
            <person name="McQuillan J."/>
            <person name="Otto T.D."/>
            <person name="Quail M.A."/>
            <person name="Sanders M.J."/>
            <person name="van Tonder A."/>
            <person name="Ginger M.L."/>
            <person name="Field M.C."/>
            <person name="Barry J.D."/>
            <person name="Hertz-Fowler C."/>
            <person name="Berriman M."/>
        </authorList>
    </citation>
    <scope>NUCLEOTIDE SEQUENCE</scope>
    <source>
        <strain evidence="2 3">Y486</strain>
    </source>
</reference>
<keyword evidence="3" id="KW-1185">Reference proteome</keyword>
<protein>
    <submittedName>
        <fullName evidence="2">Uncharacterized protein</fullName>
    </submittedName>
</protein>
<accession>F9WLH2</accession>
<organism evidence="2 3">
    <name type="scientific">Trypanosoma vivax (strain Y486)</name>
    <dbReference type="NCBI Taxonomy" id="1055687"/>
    <lineage>
        <taxon>Eukaryota</taxon>
        <taxon>Discoba</taxon>
        <taxon>Euglenozoa</taxon>
        <taxon>Kinetoplastea</taxon>
        <taxon>Metakinetoplastina</taxon>
        <taxon>Trypanosomatida</taxon>
        <taxon>Trypanosomatidae</taxon>
        <taxon>Trypanosoma</taxon>
        <taxon>Duttonella</taxon>
    </lineage>
</organism>
<feature type="region of interest" description="Disordered" evidence="1">
    <location>
        <begin position="187"/>
        <end position="210"/>
    </location>
</feature>
<sequence>MNKPKWKNGGLDEQLNTIRHYETSGVCTSVSGGRAGRKGVGVGTAGLIGGAPHAHQACATCMCVGASTAVERDPCNAPRVAPGASHNDRTATATRCATQRAHAGLTRAASHSHAQGDGSKQLKGTATTNSQGAQARTATLIRLPLVEVALALVQRGALAMAHAHRSAAAEHGERCSHHLLLAAAAPHPRNRRQATKGENKLSSRHGTHSRHNAHNAVISADTSCTRVRLPCKRTHAVTAAAPQATEQAFNNTATIVASSTVASSAVALRSATAKCPAARHAAQRPDRPCGKTSSFSAVTQHGKEACLVRNLSHLCYLPPPSHYTRKQRVLCAMATLGRGPTAFASSLRFPADASRVRAARPPNTNRHAAGNGSGNSEAFATTLQEFQTARGSQQQQASGAQSCILRGAAVAHASLHGVSVSCAHTAGRMAQVMRLPACFELATSPSTDTETSSVATGKRAANRYNGSTPARSH</sequence>
<evidence type="ECO:0000256" key="1">
    <source>
        <dbReference type="SAM" id="MobiDB-lite"/>
    </source>
</evidence>
<feature type="region of interest" description="Disordered" evidence="1">
    <location>
        <begin position="80"/>
        <end position="130"/>
    </location>
</feature>
<feature type="compositionally biased region" description="Low complexity" evidence="1">
    <location>
        <begin position="90"/>
        <end position="101"/>
    </location>
</feature>
<dbReference type="AlphaFoldDB" id="F9WLH2"/>
<proteinExistence type="predicted"/>
<evidence type="ECO:0000313" key="3">
    <source>
        <dbReference type="Proteomes" id="UP000009027"/>
    </source>
</evidence>
<evidence type="ECO:0000313" key="2">
    <source>
        <dbReference type="EMBL" id="CCD18363.1"/>
    </source>
</evidence>
<feature type="compositionally biased region" description="Polar residues" evidence="1">
    <location>
        <begin position="464"/>
        <end position="473"/>
    </location>
</feature>
<dbReference type="EMBL" id="CAEX01001002">
    <property type="protein sequence ID" value="CCD18363.1"/>
    <property type="molecule type" value="Genomic_DNA"/>
</dbReference>
<dbReference type="Proteomes" id="UP000009027">
    <property type="component" value="Unassembled WGS sequence"/>
</dbReference>